<comment type="caution">
    <text evidence="2">The sequence shown here is derived from an EMBL/GenBank/DDBJ whole genome shotgun (WGS) entry which is preliminary data.</text>
</comment>
<dbReference type="AlphaFoldDB" id="A0A9D4D7W8"/>
<feature type="coiled-coil region" evidence="1">
    <location>
        <begin position="292"/>
        <end position="340"/>
    </location>
</feature>
<accession>A0A9D4D7W8</accession>
<dbReference type="EMBL" id="JAIWYP010000011">
    <property type="protein sequence ID" value="KAH3738858.1"/>
    <property type="molecule type" value="Genomic_DNA"/>
</dbReference>
<evidence type="ECO:0000256" key="1">
    <source>
        <dbReference type="SAM" id="Coils"/>
    </source>
</evidence>
<dbReference type="Proteomes" id="UP000828390">
    <property type="component" value="Unassembled WGS sequence"/>
</dbReference>
<sequence>MRAFERIFNQTFTQFYYSNNRLQSDITVPSAYPNITFRNSGYEESHNWTLPQTTTFATTQKRYGKLLAQMFPLKQILPMLLATQQNLSIWQQLSNTERLEVRWSDTPHDTAMLNVPTGNKLYLCKVVQTDLTKTIFQNPNKDDPIKAIQIPMLCAYGFMGNEHLQLTTPPSELVTVSFQWNVSNNTPPVAQTDLHTYVLGCIMTKRKVTEELLVTETFQNLGVQQIYTNTIWCLSADIQAYTLDQFNVRVTNANVGDLTGTMTFDSSNMSVGVDRWFYPMAMIHMDPTWDYRNDLRLVLSQYDAQLQGQERKLDDFFSENTIIQQKIQKIDETIAEMQAKPSTTSTTLQLPQNFLPELKKSITDRMTDATMTVTGGSESIWSKLLGVTVGAIATVGGDLGAAAISAAVTTQGNLVNAAVTGLIEGTVNNMVQGMVKTSVDTLSERLNTETATATNKLFDSVFGKLSADDKNQDRLINEMQLTIVSIPLYISYLLNKRYLLQQFKSCQINLLEQTR</sequence>
<protein>
    <submittedName>
        <fullName evidence="2">Uncharacterized protein</fullName>
    </submittedName>
</protein>
<reference evidence="2" key="1">
    <citation type="journal article" date="2019" name="bioRxiv">
        <title>The Genome of the Zebra Mussel, Dreissena polymorpha: A Resource for Invasive Species Research.</title>
        <authorList>
            <person name="McCartney M.A."/>
            <person name="Auch B."/>
            <person name="Kono T."/>
            <person name="Mallez S."/>
            <person name="Zhang Y."/>
            <person name="Obille A."/>
            <person name="Becker A."/>
            <person name="Abrahante J.E."/>
            <person name="Garbe J."/>
            <person name="Badalamenti J.P."/>
            <person name="Herman A."/>
            <person name="Mangelson H."/>
            <person name="Liachko I."/>
            <person name="Sullivan S."/>
            <person name="Sone E.D."/>
            <person name="Koren S."/>
            <person name="Silverstein K.A.T."/>
            <person name="Beckman K.B."/>
            <person name="Gohl D.M."/>
        </authorList>
    </citation>
    <scope>NUCLEOTIDE SEQUENCE</scope>
    <source>
        <strain evidence="2">Duluth1</strain>
        <tissue evidence="2">Whole animal</tissue>
    </source>
</reference>
<gene>
    <name evidence="2" type="ORF">DPMN_045501</name>
</gene>
<keyword evidence="1" id="KW-0175">Coiled coil</keyword>
<organism evidence="2 3">
    <name type="scientific">Dreissena polymorpha</name>
    <name type="common">Zebra mussel</name>
    <name type="synonym">Mytilus polymorpha</name>
    <dbReference type="NCBI Taxonomy" id="45954"/>
    <lineage>
        <taxon>Eukaryota</taxon>
        <taxon>Metazoa</taxon>
        <taxon>Spiralia</taxon>
        <taxon>Lophotrochozoa</taxon>
        <taxon>Mollusca</taxon>
        <taxon>Bivalvia</taxon>
        <taxon>Autobranchia</taxon>
        <taxon>Heteroconchia</taxon>
        <taxon>Euheterodonta</taxon>
        <taxon>Imparidentia</taxon>
        <taxon>Neoheterodontei</taxon>
        <taxon>Myida</taxon>
        <taxon>Dreissenoidea</taxon>
        <taxon>Dreissenidae</taxon>
        <taxon>Dreissena</taxon>
    </lineage>
</organism>
<evidence type="ECO:0000313" key="3">
    <source>
        <dbReference type="Proteomes" id="UP000828390"/>
    </source>
</evidence>
<keyword evidence="3" id="KW-1185">Reference proteome</keyword>
<proteinExistence type="predicted"/>
<name>A0A9D4D7W8_DREPO</name>
<reference evidence="2" key="2">
    <citation type="submission" date="2020-11" db="EMBL/GenBank/DDBJ databases">
        <authorList>
            <person name="McCartney M.A."/>
            <person name="Auch B."/>
            <person name="Kono T."/>
            <person name="Mallez S."/>
            <person name="Becker A."/>
            <person name="Gohl D.M."/>
            <person name="Silverstein K.A.T."/>
            <person name="Koren S."/>
            <person name="Bechman K.B."/>
            <person name="Herman A."/>
            <person name="Abrahante J.E."/>
            <person name="Garbe J."/>
        </authorList>
    </citation>
    <scope>NUCLEOTIDE SEQUENCE</scope>
    <source>
        <strain evidence="2">Duluth1</strain>
        <tissue evidence="2">Whole animal</tissue>
    </source>
</reference>
<evidence type="ECO:0000313" key="2">
    <source>
        <dbReference type="EMBL" id="KAH3738858.1"/>
    </source>
</evidence>